<evidence type="ECO:0000256" key="3">
    <source>
        <dbReference type="ARBA" id="ARBA00022553"/>
    </source>
</evidence>
<feature type="domain" description="PAS" evidence="9">
    <location>
        <begin position="135"/>
        <end position="179"/>
    </location>
</feature>
<dbReference type="GO" id="GO:0000160">
    <property type="term" value="P:phosphorelay signal transduction system"/>
    <property type="evidence" value="ECO:0007669"/>
    <property type="project" value="InterPro"/>
</dbReference>
<feature type="domain" description="PAC" evidence="10">
    <location>
        <begin position="333"/>
        <end position="385"/>
    </location>
</feature>
<dbReference type="InterPro" id="IPR035965">
    <property type="entry name" value="PAS-like_dom_sf"/>
</dbReference>
<organism evidence="11 12">
    <name type="scientific">Methanoculleus bourgensis (strain ATCC 43281 / DSM 3045 / OCM 15 / MS2)</name>
    <name type="common">Methanogenium bourgense</name>
    <dbReference type="NCBI Taxonomy" id="1201294"/>
    <lineage>
        <taxon>Archaea</taxon>
        <taxon>Methanobacteriati</taxon>
        <taxon>Methanobacteriota</taxon>
        <taxon>Stenosarchaea group</taxon>
        <taxon>Methanomicrobia</taxon>
        <taxon>Methanomicrobiales</taxon>
        <taxon>Methanomicrobiaceae</taxon>
        <taxon>Methanoculleus</taxon>
    </lineage>
</organism>
<dbReference type="Gene3D" id="3.30.565.10">
    <property type="entry name" value="Histidine kinase-like ATPase, C-terminal domain"/>
    <property type="match status" value="1"/>
</dbReference>
<dbReference type="PROSITE" id="PS50112">
    <property type="entry name" value="PAS"/>
    <property type="match status" value="2"/>
</dbReference>
<dbReference type="Gene3D" id="3.40.50.2300">
    <property type="match status" value="1"/>
</dbReference>
<dbReference type="GO" id="GO:0006355">
    <property type="term" value="P:regulation of DNA-templated transcription"/>
    <property type="evidence" value="ECO:0007669"/>
    <property type="project" value="InterPro"/>
</dbReference>
<dbReference type="EMBL" id="HE964772">
    <property type="protein sequence ID" value="CCJ35402.1"/>
    <property type="molecule type" value="Genomic_DNA"/>
</dbReference>
<name>I7LIX4_METBM</name>
<dbReference type="InterPro" id="IPR011006">
    <property type="entry name" value="CheY-like_superfamily"/>
</dbReference>
<keyword evidence="5 11" id="KW-0418">Kinase</keyword>
<dbReference type="InterPro" id="IPR000700">
    <property type="entry name" value="PAS-assoc_C"/>
</dbReference>
<dbReference type="AlphaFoldDB" id="I7LIX4"/>
<dbReference type="BioCyc" id="MBOU1201294:BN140_RS13030-MONOMER"/>
<dbReference type="CDD" id="cd00130">
    <property type="entry name" value="PAS"/>
    <property type="match status" value="2"/>
</dbReference>
<dbReference type="InterPro" id="IPR052162">
    <property type="entry name" value="Sensor_kinase/Photoreceptor"/>
</dbReference>
<protein>
    <recommendedName>
        <fullName evidence="2">histidine kinase</fullName>
        <ecNumber evidence="2">2.7.13.3</ecNumber>
    </recommendedName>
</protein>
<dbReference type="Pfam" id="PF00989">
    <property type="entry name" value="PAS"/>
    <property type="match status" value="1"/>
</dbReference>
<dbReference type="GO" id="GO:0004673">
    <property type="term" value="F:protein histidine kinase activity"/>
    <property type="evidence" value="ECO:0007669"/>
    <property type="project" value="UniProtKB-EC"/>
</dbReference>
<dbReference type="Proteomes" id="UP000009007">
    <property type="component" value="Chromosome I"/>
</dbReference>
<proteinExistence type="predicted"/>
<keyword evidence="3 6" id="KW-0597">Phosphoprotein</keyword>
<dbReference type="EC" id="2.7.13.3" evidence="2"/>
<dbReference type="InterPro" id="IPR029016">
    <property type="entry name" value="GAF-like_dom_sf"/>
</dbReference>
<evidence type="ECO:0000256" key="5">
    <source>
        <dbReference type="ARBA" id="ARBA00022777"/>
    </source>
</evidence>
<dbReference type="InterPro" id="IPR003594">
    <property type="entry name" value="HATPase_dom"/>
</dbReference>
<evidence type="ECO:0000256" key="1">
    <source>
        <dbReference type="ARBA" id="ARBA00000085"/>
    </source>
</evidence>
<dbReference type="PANTHER" id="PTHR43304">
    <property type="entry name" value="PHYTOCHROME-LIKE PROTEIN CPH1"/>
    <property type="match status" value="1"/>
</dbReference>
<feature type="modified residue" description="4-aspartylphosphate" evidence="6">
    <location>
        <position position="57"/>
    </location>
</feature>
<evidence type="ECO:0000259" key="9">
    <source>
        <dbReference type="PROSITE" id="PS50112"/>
    </source>
</evidence>
<dbReference type="PROSITE" id="PS50109">
    <property type="entry name" value="HIS_KIN"/>
    <property type="match status" value="1"/>
</dbReference>
<evidence type="ECO:0000259" key="8">
    <source>
        <dbReference type="PROSITE" id="PS50110"/>
    </source>
</evidence>
<dbReference type="Pfam" id="PF02518">
    <property type="entry name" value="HATPase_c"/>
    <property type="match status" value="1"/>
</dbReference>
<feature type="domain" description="PAS" evidence="9">
    <location>
        <begin position="261"/>
        <end position="326"/>
    </location>
</feature>
<dbReference type="Gene3D" id="3.30.450.20">
    <property type="entry name" value="PAS domain"/>
    <property type="match status" value="2"/>
</dbReference>
<dbReference type="Pfam" id="PF00072">
    <property type="entry name" value="Response_reg"/>
    <property type="match status" value="1"/>
</dbReference>
<dbReference type="HOGENOM" id="CLU_019119_0_0_2"/>
<feature type="domain" description="Response regulatory" evidence="8">
    <location>
        <begin position="6"/>
        <end position="122"/>
    </location>
</feature>
<comment type="catalytic activity">
    <reaction evidence="1">
        <text>ATP + protein L-histidine = ADP + protein N-phospho-L-histidine.</text>
        <dbReference type="EC" id="2.7.13.3"/>
    </reaction>
</comment>
<dbReference type="PATRIC" id="fig|1201294.9.peg.513"/>
<dbReference type="InterPro" id="IPR005467">
    <property type="entry name" value="His_kinase_dom"/>
</dbReference>
<evidence type="ECO:0000313" key="11">
    <source>
        <dbReference type="EMBL" id="CCJ35402.1"/>
    </source>
</evidence>
<dbReference type="SUPFAM" id="SSF55781">
    <property type="entry name" value="GAF domain-like"/>
    <property type="match status" value="1"/>
</dbReference>
<dbReference type="PANTHER" id="PTHR43304:SF1">
    <property type="entry name" value="PAC DOMAIN-CONTAINING PROTEIN"/>
    <property type="match status" value="1"/>
</dbReference>
<evidence type="ECO:0000259" key="10">
    <source>
        <dbReference type="PROSITE" id="PS50113"/>
    </source>
</evidence>
<dbReference type="Gene3D" id="3.30.450.40">
    <property type="match status" value="1"/>
</dbReference>
<dbReference type="SUPFAM" id="SSF55874">
    <property type="entry name" value="ATPase domain of HSP90 chaperone/DNA topoisomerase II/histidine kinase"/>
    <property type="match status" value="1"/>
</dbReference>
<dbReference type="PROSITE" id="PS50110">
    <property type="entry name" value="RESPONSE_REGULATORY"/>
    <property type="match status" value="1"/>
</dbReference>
<dbReference type="KEGG" id="mbg:BN140_0479"/>
<dbReference type="NCBIfam" id="TIGR00229">
    <property type="entry name" value="sensory_box"/>
    <property type="match status" value="2"/>
</dbReference>
<dbReference type="InterPro" id="IPR003018">
    <property type="entry name" value="GAF"/>
</dbReference>
<dbReference type="SMART" id="SM00091">
    <property type="entry name" value="PAS"/>
    <property type="match status" value="2"/>
</dbReference>
<gene>
    <name evidence="11" type="ordered locus">BN140_0479</name>
</gene>
<dbReference type="PROSITE" id="PS50113">
    <property type="entry name" value="PAC"/>
    <property type="match status" value="2"/>
</dbReference>
<dbReference type="CDD" id="cd00156">
    <property type="entry name" value="REC"/>
    <property type="match status" value="1"/>
</dbReference>
<keyword evidence="4 11" id="KW-0808">Transferase</keyword>
<dbReference type="InterPro" id="IPR036890">
    <property type="entry name" value="HATPase_C_sf"/>
</dbReference>
<dbReference type="InterPro" id="IPR001610">
    <property type="entry name" value="PAC"/>
</dbReference>
<dbReference type="STRING" id="1201294.BN140_0479"/>
<dbReference type="PRINTS" id="PR00344">
    <property type="entry name" value="BCTRLSENSOR"/>
</dbReference>
<accession>I7LIX4</accession>
<dbReference type="InterPro" id="IPR000014">
    <property type="entry name" value="PAS"/>
</dbReference>
<dbReference type="Pfam" id="PF13426">
    <property type="entry name" value="PAS_9"/>
    <property type="match status" value="1"/>
</dbReference>
<dbReference type="SMART" id="SM00387">
    <property type="entry name" value="HATPase_c"/>
    <property type="match status" value="1"/>
</dbReference>
<dbReference type="SMART" id="SM00086">
    <property type="entry name" value="PAC"/>
    <property type="match status" value="2"/>
</dbReference>
<dbReference type="SUPFAM" id="SSF52172">
    <property type="entry name" value="CheY-like"/>
    <property type="match status" value="1"/>
</dbReference>
<feature type="domain" description="Histidine kinase" evidence="7">
    <location>
        <begin position="564"/>
        <end position="769"/>
    </location>
</feature>
<evidence type="ECO:0000256" key="2">
    <source>
        <dbReference type="ARBA" id="ARBA00012438"/>
    </source>
</evidence>
<dbReference type="InterPro" id="IPR013767">
    <property type="entry name" value="PAS_fold"/>
</dbReference>
<feature type="domain" description="PAC" evidence="10">
    <location>
        <begin position="208"/>
        <end position="260"/>
    </location>
</feature>
<dbReference type="InterPro" id="IPR004358">
    <property type="entry name" value="Sig_transdc_His_kin-like_C"/>
</dbReference>
<dbReference type="Pfam" id="PF13185">
    <property type="entry name" value="GAF_2"/>
    <property type="match status" value="1"/>
</dbReference>
<reference evidence="12" key="1">
    <citation type="journal article" date="2012" name="J. Bacteriol.">
        <title>Complete genome sequence of the hydrogenotrophic, methanogenic archaeon Methanoculleus bourgensis strain MS2T, isolated from a sewage sludge digester.</title>
        <authorList>
            <person name="Maus I."/>
            <person name="Wibberg D."/>
            <person name="Stantscheff R."/>
            <person name="Eikmeyer F.G."/>
            <person name="Seffner A."/>
            <person name="Boelter J."/>
            <person name="Szczepanowski R."/>
            <person name="Blom J."/>
            <person name="Jaenicke S."/>
            <person name="Konig H."/>
            <person name="Puhler A."/>
            <person name="Schluter A."/>
        </authorList>
    </citation>
    <scope>NUCLEOTIDE SEQUENCE [LARGE SCALE GENOMIC DNA]</scope>
    <source>
        <strain evidence="12">ATCC 43281 / DSM 3045 / OCM 15 / MS2</strain>
    </source>
</reference>
<evidence type="ECO:0000259" key="7">
    <source>
        <dbReference type="PROSITE" id="PS50109"/>
    </source>
</evidence>
<evidence type="ECO:0000313" key="12">
    <source>
        <dbReference type="Proteomes" id="UP000009007"/>
    </source>
</evidence>
<evidence type="ECO:0000256" key="6">
    <source>
        <dbReference type="PROSITE-ProRule" id="PRU00169"/>
    </source>
</evidence>
<dbReference type="InterPro" id="IPR001789">
    <property type="entry name" value="Sig_transdc_resp-reg_receiver"/>
</dbReference>
<sequence>MSGSLRVLLIGASPGDVLGIQEMLRGCGREIELIHCERLEDGLALASGGAVEVVLLDLDLPENQATTCLDRLRRTAPDVPIIVLTAEGDDRAALRAMQHGAQDYLARERIDAELLCRSIKYALERTRAELALRHSEAMYRRLVENLNEGVLAVDEAGLITFANPRMGEILGYPAGRLIGLPISVFFDTADGAVSGTRNPFCRQTDRRQEFELDLLASDGRRVHVLVVTSPVTDAAGAFGGCLAGVLDITDRKEAELALRQSEQKYRLVVESLSEGIWVIDQDARTLFVNPRMAEMLGYAPEGMIGRQFYSFIPPSCSATIQDRLTRRRDGIREQYECEFIRKEGDRITALLIASPFMDDSGEFRGSIAGVMDITERKRAEEEIRIRSEQLMVLNRIISVSATSLSLAEHLEESLEKTLELMGFHVGIVYMLDADRKRALLQYQRGVPPSCMPRNRVVKIHHWPFNFIFVAGQPRYIERHPDLNSIEAGILRELDVSALACIPLIAEAVVVGAVYAGSRTKESFSREERTLLETIGKEIGSGILKGMLHKRLEAANREANLYLDIMTHDIRNTENVSGLYAGLLIEMLEGEAALYARKIESGVRRSKEILGNVSTIRRIHHESPDLSPVDLDVVVKEEVAAFPDVAIEVEGMSRQVWADDLLPEVFTNLIRNAVRLGGPGIEIAIRVEDYDGESVLVSVEDTGPGIPDPLKGSILHLFERGWIEGCGDGLGLFIVRTLVERYGGTLRVEDRVEGRPDLGAAFRFTLREVLSSGSDEDSDRCPVGEECE</sequence>
<keyword evidence="12" id="KW-1185">Reference proteome</keyword>
<dbReference type="SMART" id="SM00448">
    <property type="entry name" value="REC"/>
    <property type="match status" value="1"/>
</dbReference>
<dbReference type="SUPFAM" id="SSF55785">
    <property type="entry name" value="PYP-like sensor domain (PAS domain)"/>
    <property type="match status" value="2"/>
</dbReference>
<evidence type="ECO:0000256" key="4">
    <source>
        <dbReference type="ARBA" id="ARBA00022679"/>
    </source>
</evidence>